<evidence type="ECO:0000313" key="5">
    <source>
        <dbReference type="EMBL" id="PRY01628.1"/>
    </source>
</evidence>
<evidence type="ECO:0000256" key="3">
    <source>
        <dbReference type="RuleBase" id="RU003694"/>
    </source>
</evidence>
<dbReference type="AlphaFoldDB" id="A0A2T0QCJ7"/>
<dbReference type="EMBL" id="PVZC01000001">
    <property type="protein sequence ID" value="PRY01628.1"/>
    <property type="molecule type" value="Genomic_DNA"/>
</dbReference>
<dbReference type="Pfam" id="PF02801">
    <property type="entry name" value="Ketoacyl-synt_C"/>
    <property type="match status" value="1"/>
</dbReference>
<evidence type="ECO:0000256" key="2">
    <source>
        <dbReference type="ARBA" id="ARBA00022679"/>
    </source>
</evidence>
<dbReference type="PANTHER" id="PTHR11712">
    <property type="entry name" value="POLYKETIDE SYNTHASE-RELATED"/>
    <property type="match status" value="1"/>
</dbReference>
<proteinExistence type="inferred from homology"/>
<keyword evidence="2 3" id="KW-0808">Transferase</keyword>
<dbReference type="Pfam" id="PF00109">
    <property type="entry name" value="ketoacyl-synt"/>
    <property type="match status" value="1"/>
</dbReference>
<dbReference type="InterPro" id="IPR014031">
    <property type="entry name" value="Ketoacyl_synth_C"/>
</dbReference>
<comment type="caution">
    <text evidence="5">The sequence shown here is derived from an EMBL/GenBank/DDBJ whole genome shotgun (WGS) entry which is preliminary data.</text>
</comment>
<dbReference type="SMART" id="SM00825">
    <property type="entry name" value="PKS_KS"/>
    <property type="match status" value="1"/>
</dbReference>
<dbReference type="PROSITE" id="PS00606">
    <property type="entry name" value="KS3_1"/>
    <property type="match status" value="1"/>
</dbReference>
<organism evidence="5 6">
    <name type="scientific">Allonocardiopsis opalescens</name>
    <dbReference type="NCBI Taxonomy" id="1144618"/>
    <lineage>
        <taxon>Bacteria</taxon>
        <taxon>Bacillati</taxon>
        <taxon>Actinomycetota</taxon>
        <taxon>Actinomycetes</taxon>
        <taxon>Streptosporangiales</taxon>
        <taxon>Allonocardiopsis</taxon>
    </lineage>
</organism>
<dbReference type="InterPro" id="IPR020841">
    <property type="entry name" value="PKS_Beta-ketoAc_synthase_dom"/>
</dbReference>
<evidence type="ECO:0000259" key="4">
    <source>
        <dbReference type="PROSITE" id="PS52004"/>
    </source>
</evidence>
<dbReference type="PROSITE" id="PS52004">
    <property type="entry name" value="KS3_2"/>
    <property type="match status" value="1"/>
</dbReference>
<sequence>MTATAAERGSAPAATDARGRHRVVVTGLGVQTPAGCDLDTFAETAWSGRSVARTVTRFDPARLSSRIACELPGFDPIRYVGAKAARRMDRFAQYAVAAALDALGDAGEVPGSADRCAVVCGVGMGGHQTFYEQSVLSASPEGMGKVSPLLVPMIIPNSASALIAMELGWNGPALAVAAACASGTTAVGEAARLIRCGEADTVLAGGCDNGVTLLSMAAFCKLGALSRRNEEPSTASRPFDRTRDGYVMGEGAAFLVLERLDLALARGARVYGEVLGYAHNNDAHHITAPLPDGSRAAQCMRRAMADAGMTPADVGSVNAHGTSTPANDAMEARALHLVFGERTPPVTAPKSVFGHLMGGAGAAEAVVAALTVARGSVPPSANFSEGDPGTSLDVVVERPRQLGARPVLSNSFGLGGHNACLVLGPVAGAGAAGLSSC</sequence>
<dbReference type="InterPro" id="IPR014030">
    <property type="entry name" value="Ketoacyl_synth_N"/>
</dbReference>
<reference evidence="5 6" key="1">
    <citation type="submission" date="2018-03" db="EMBL/GenBank/DDBJ databases">
        <title>Genomic Encyclopedia of Archaeal and Bacterial Type Strains, Phase II (KMG-II): from individual species to whole genera.</title>
        <authorList>
            <person name="Goeker M."/>
        </authorList>
    </citation>
    <scope>NUCLEOTIDE SEQUENCE [LARGE SCALE GENOMIC DNA]</scope>
    <source>
        <strain evidence="5 6">DSM 45601</strain>
    </source>
</reference>
<comment type="similarity">
    <text evidence="1 3">Belongs to the thiolase-like superfamily. Beta-ketoacyl-ACP synthases family.</text>
</comment>
<dbReference type="Gene3D" id="3.40.47.10">
    <property type="match status" value="2"/>
</dbReference>
<dbReference type="FunFam" id="3.40.47.10:FF:000018">
    <property type="entry name" value="3-oxoacyl-[acyl-carrier-protein] synthase 2"/>
    <property type="match status" value="1"/>
</dbReference>
<dbReference type="NCBIfam" id="NF005589">
    <property type="entry name" value="PRK07314.1"/>
    <property type="match status" value="1"/>
</dbReference>
<dbReference type="GO" id="GO:0006633">
    <property type="term" value="P:fatty acid biosynthetic process"/>
    <property type="evidence" value="ECO:0007669"/>
    <property type="project" value="InterPro"/>
</dbReference>
<dbReference type="Proteomes" id="UP000237846">
    <property type="component" value="Unassembled WGS sequence"/>
</dbReference>
<dbReference type="CDD" id="cd00834">
    <property type="entry name" value="KAS_I_II"/>
    <property type="match status" value="1"/>
</dbReference>
<dbReference type="InterPro" id="IPR000794">
    <property type="entry name" value="Beta-ketoacyl_synthase"/>
</dbReference>
<gene>
    <name evidence="5" type="ORF">CLV72_101211</name>
</gene>
<protein>
    <submittedName>
        <fullName evidence="5">3-oxoacyl-[acyl-carrier-protein] synthase II</fullName>
    </submittedName>
</protein>
<feature type="domain" description="Ketosynthase family 3 (KS3)" evidence="4">
    <location>
        <begin position="20"/>
        <end position="425"/>
    </location>
</feature>
<dbReference type="GO" id="GO:0004315">
    <property type="term" value="F:3-oxoacyl-[acyl-carrier-protein] synthase activity"/>
    <property type="evidence" value="ECO:0007669"/>
    <property type="project" value="InterPro"/>
</dbReference>
<dbReference type="InterPro" id="IPR016039">
    <property type="entry name" value="Thiolase-like"/>
</dbReference>
<dbReference type="SUPFAM" id="SSF53901">
    <property type="entry name" value="Thiolase-like"/>
    <property type="match status" value="2"/>
</dbReference>
<evidence type="ECO:0000313" key="6">
    <source>
        <dbReference type="Proteomes" id="UP000237846"/>
    </source>
</evidence>
<evidence type="ECO:0000256" key="1">
    <source>
        <dbReference type="ARBA" id="ARBA00008467"/>
    </source>
</evidence>
<keyword evidence="6" id="KW-1185">Reference proteome</keyword>
<dbReference type="InterPro" id="IPR018201">
    <property type="entry name" value="Ketoacyl_synth_AS"/>
</dbReference>
<dbReference type="OrthoDB" id="9808669at2"/>
<name>A0A2T0QCJ7_9ACTN</name>
<dbReference type="RefSeq" id="WP_106237657.1">
    <property type="nucleotide sequence ID" value="NZ_PVZC01000001.1"/>
</dbReference>
<accession>A0A2T0QCJ7</accession>
<dbReference type="PANTHER" id="PTHR11712:SF347">
    <property type="entry name" value="BETA KETOACYL-ACYL CARRIER PROTEIN SYNTHASE"/>
    <property type="match status" value="1"/>
</dbReference>